<reference evidence="3 4" key="1">
    <citation type="submission" date="2020-08" db="EMBL/GenBank/DDBJ databases">
        <title>Sequencing the genomes of 1000 actinobacteria strains.</title>
        <authorList>
            <person name="Klenk H.-P."/>
        </authorList>
    </citation>
    <scope>NUCLEOTIDE SEQUENCE [LARGE SCALE GENOMIC DNA]</scope>
    <source>
        <strain evidence="3 4">DSM 44598</strain>
    </source>
</reference>
<dbReference type="GO" id="GO:0003677">
    <property type="term" value="F:DNA binding"/>
    <property type="evidence" value="ECO:0007669"/>
    <property type="project" value="InterPro"/>
</dbReference>
<dbReference type="GO" id="GO:0008270">
    <property type="term" value="F:zinc ion binding"/>
    <property type="evidence" value="ECO:0007669"/>
    <property type="project" value="InterPro"/>
</dbReference>
<dbReference type="RefSeq" id="WP_184365185.1">
    <property type="nucleotide sequence ID" value="NZ_BAAAKM010000064.1"/>
</dbReference>
<dbReference type="Proteomes" id="UP000579647">
    <property type="component" value="Unassembled WGS sequence"/>
</dbReference>
<dbReference type="AlphaFoldDB" id="A0A840WIJ4"/>
<comment type="similarity">
    <text evidence="1">Belongs to the ros/MucR family.</text>
</comment>
<feature type="region of interest" description="Disordered" evidence="2">
    <location>
        <begin position="153"/>
        <end position="176"/>
    </location>
</feature>
<comment type="caution">
    <text evidence="3">The sequence shown here is derived from an EMBL/GenBank/DDBJ whole genome shotgun (WGS) entry which is preliminary data.</text>
</comment>
<dbReference type="EMBL" id="JACHDO010000001">
    <property type="protein sequence ID" value="MBB5491507.1"/>
    <property type="molecule type" value="Genomic_DNA"/>
</dbReference>
<gene>
    <name evidence="3" type="ORF">HNR07_002644</name>
</gene>
<evidence type="ECO:0000256" key="2">
    <source>
        <dbReference type="SAM" id="MobiDB-lite"/>
    </source>
</evidence>
<evidence type="ECO:0000313" key="3">
    <source>
        <dbReference type="EMBL" id="MBB5491507.1"/>
    </source>
</evidence>
<accession>A0A840WIJ4</accession>
<proteinExistence type="inferred from homology"/>
<organism evidence="3 4">
    <name type="scientific">Nocardiopsis metallicus</name>
    <dbReference type="NCBI Taxonomy" id="179819"/>
    <lineage>
        <taxon>Bacteria</taxon>
        <taxon>Bacillati</taxon>
        <taxon>Actinomycetota</taxon>
        <taxon>Actinomycetes</taxon>
        <taxon>Streptosporangiales</taxon>
        <taxon>Nocardiopsidaceae</taxon>
        <taxon>Nocardiopsis</taxon>
    </lineage>
</organism>
<dbReference type="Gene3D" id="1.10.10.1550">
    <property type="entry name" value="ROS/MUCR transcriptional regulator protein"/>
    <property type="match status" value="1"/>
</dbReference>
<protein>
    <recommendedName>
        <fullName evidence="5">ROS/MUCR transcriptional regulator protein</fullName>
    </recommendedName>
</protein>
<keyword evidence="4" id="KW-1185">Reference proteome</keyword>
<dbReference type="InterPro" id="IPR008807">
    <property type="entry name" value="ROS_MUCR"/>
</dbReference>
<dbReference type="Pfam" id="PF05443">
    <property type="entry name" value="ROS_MUCR"/>
    <property type="match status" value="1"/>
</dbReference>
<evidence type="ECO:0000256" key="1">
    <source>
        <dbReference type="ARBA" id="ARBA00007031"/>
    </source>
</evidence>
<name>A0A840WIJ4_9ACTN</name>
<dbReference type="InterPro" id="IPR041920">
    <property type="entry name" value="ROS/MUCR_sf"/>
</dbReference>
<evidence type="ECO:0000313" key="4">
    <source>
        <dbReference type="Proteomes" id="UP000579647"/>
    </source>
</evidence>
<evidence type="ECO:0008006" key="5">
    <source>
        <dbReference type="Google" id="ProtNLM"/>
    </source>
</evidence>
<feature type="compositionally biased region" description="Basic residues" evidence="2">
    <location>
        <begin position="167"/>
        <end position="176"/>
    </location>
</feature>
<sequence length="176" mass="19629">MEYGDADGYSIYGQLTTGNDAGLICHECGQERAFLGRHVRVHGLTAATYRERHGLGRSTPLASEDLRGRLGEKATARVGSPAWDRFEAARDIDAARQESMRVWREEPPRPQVRHARAAKAVSVSQSRKPRWCGVDGCGRKHVADGLCRTHYERRKRKGDVQADIPVRARKGGPQRS</sequence>
<dbReference type="GO" id="GO:0006355">
    <property type="term" value="P:regulation of DNA-templated transcription"/>
    <property type="evidence" value="ECO:0007669"/>
    <property type="project" value="InterPro"/>
</dbReference>